<proteinExistence type="predicted"/>
<keyword evidence="2" id="KW-1185">Reference proteome</keyword>
<evidence type="ECO:0000313" key="2">
    <source>
        <dbReference type="Proteomes" id="UP000289738"/>
    </source>
</evidence>
<accession>A0A445ACT8</accession>
<organism evidence="1 2">
    <name type="scientific">Arachis hypogaea</name>
    <name type="common">Peanut</name>
    <dbReference type="NCBI Taxonomy" id="3818"/>
    <lineage>
        <taxon>Eukaryota</taxon>
        <taxon>Viridiplantae</taxon>
        <taxon>Streptophyta</taxon>
        <taxon>Embryophyta</taxon>
        <taxon>Tracheophyta</taxon>
        <taxon>Spermatophyta</taxon>
        <taxon>Magnoliopsida</taxon>
        <taxon>eudicotyledons</taxon>
        <taxon>Gunneridae</taxon>
        <taxon>Pentapetalae</taxon>
        <taxon>rosids</taxon>
        <taxon>fabids</taxon>
        <taxon>Fabales</taxon>
        <taxon>Fabaceae</taxon>
        <taxon>Papilionoideae</taxon>
        <taxon>50 kb inversion clade</taxon>
        <taxon>dalbergioids sensu lato</taxon>
        <taxon>Dalbergieae</taxon>
        <taxon>Pterocarpus clade</taxon>
        <taxon>Arachis</taxon>
    </lineage>
</organism>
<comment type="caution">
    <text evidence="1">The sequence shown here is derived from an EMBL/GenBank/DDBJ whole genome shotgun (WGS) entry which is preliminary data.</text>
</comment>
<dbReference type="Proteomes" id="UP000289738">
    <property type="component" value="Chromosome B02"/>
</dbReference>
<name>A0A445ACT8_ARAHY</name>
<gene>
    <name evidence="1" type="ORF">Ahy_B02g057666</name>
</gene>
<dbReference type="EMBL" id="SDMP01000012">
    <property type="protein sequence ID" value="RYR24165.1"/>
    <property type="molecule type" value="Genomic_DNA"/>
</dbReference>
<protein>
    <submittedName>
        <fullName evidence="1">Uncharacterized protein</fullName>
    </submittedName>
</protein>
<reference evidence="1 2" key="1">
    <citation type="submission" date="2019-01" db="EMBL/GenBank/DDBJ databases">
        <title>Sequencing of cultivated peanut Arachis hypogaea provides insights into genome evolution and oil improvement.</title>
        <authorList>
            <person name="Chen X."/>
        </authorList>
    </citation>
    <scope>NUCLEOTIDE SEQUENCE [LARGE SCALE GENOMIC DNA]</scope>
    <source>
        <strain evidence="2">cv. Fuhuasheng</strain>
        <tissue evidence="1">Leaves</tissue>
    </source>
</reference>
<evidence type="ECO:0000313" key="1">
    <source>
        <dbReference type="EMBL" id="RYR24165.1"/>
    </source>
</evidence>
<sequence>MGALDSQIALSCDLTTVQGQRMAIDALNDASHWFLILMREAEKVSATTDLSISCPQMLREILSAQIADLQCNFPGSTYNSFSAAPPVAMLYQKALFLSTFGPLAENLAKSSIPRYLLSKLKSKTSHFKFPCIDITQNFLRGYCEAESLLREGCLPPCLDLLSEAGPVMIMDGNLAANL</sequence>
<dbReference type="AlphaFoldDB" id="A0A445ACT8"/>